<protein>
    <recommendedName>
        <fullName evidence="7">NADH:quinone oxidoreductase/Mrp antiporter transmembrane domain-containing protein</fullName>
    </recommendedName>
</protein>
<reference evidence="8 9" key="1">
    <citation type="journal article" date="2014" name="Int. J. Syst. Evol. Microbiol.">
        <title>Phaeodactylibacter xiamenensis gen. nov., sp. nov., a member of the family Saprospiraceae isolated from the marine alga Phaeodactylum tricornutum.</title>
        <authorList>
            <person name="Chen Z.Jr."/>
            <person name="Lei X."/>
            <person name="Lai Q."/>
            <person name="Li Y."/>
            <person name="Zhang B."/>
            <person name="Zhang J."/>
            <person name="Zhang H."/>
            <person name="Yang L."/>
            <person name="Zheng W."/>
            <person name="Tian Y."/>
            <person name="Yu Z."/>
            <person name="Xu H.Jr."/>
            <person name="Zheng T."/>
        </authorList>
    </citation>
    <scope>NUCLEOTIDE SEQUENCE [LARGE SCALE GENOMIC DNA]</scope>
    <source>
        <strain evidence="8 9">KD52</strain>
    </source>
</reference>
<dbReference type="PRINTS" id="PR01434">
    <property type="entry name" value="NADHDHGNASE5"/>
</dbReference>
<feature type="domain" description="NADH:quinone oxidoreductase/Mrp antiporter transmembrane" evidence="7">
    <location>
        <begin position="123"/>
        <end position="327"/>
    </location>
</feature>
<evidence type="ECO:0000256" key="2">
    <source>
        <dbReference type="ARBA" id="ARBA00022692"/>
    </source>
</evidence>
<evidence type="ECO:0000256" key="6">
    <source>
        <dbReference type="SAM" id="Phobius"/>
    </source>
</evidence>
<comment type="subcellular location">
    <subcellularLocation>
        <location evidence="1">Endomembrane system</location>
        <topology evidence="1">Multi-pass membrane protein</topology>
    </subcellularLocation>
    <subcellularLocation>
        <location evidence="5">Membrane</location>
        <topology evidence="5">Multi-pass membrane protein</topology>
    </subcellularLocation>
</comment>
<comment type="caution">
    <text evidence="8">The sequence shown here is derived from an EMBL/GenBank/DDBJ whole genome shotgun (WGS) entry which is preliminary data.</text>
</comment>
<feature type="transmembrane region" description="Helical" evidence="6">
    <location>
        <begin position="89"/>
        <end position="122"/>
    </location>
</feature>
<feature type="transmembrane region" description="Helical" evidence="6">
    <location>
        <begin position="395"/>
        <end position="416"/>
    </location>
</feature>
<proteinExistence type="predicted"/>
<gene>
    <name evidence="8" type="ORF">IX84_18065</name>
</gene>
<feature type="transmembrane region" description="Helical" evidence="6">
    <location>
        <begin position="279"/>
        <end position="300"/>
    </location>
</feature>
<keyword evidence="2 5" id="KW-0812">Transmembrane</keyword>
<evidence type="ECO:0000256" key="4">
    <source>
        <dbReference type="ARBA" id="ARBA00023136"/>
    </source>
</evidence>
<feature type="transmembrane region" description="Helical" evidence="6">
    <location>
        <begin position="428"/>
        <end position="448"/>
    </location>
</feature>
<name>A0A098S4K4_9BACT</name>
<feature type="transmembrane region" description="Helical" evidence="6">
    <location>
        <begin position="181"/>
        <end position="203"/>
    </location>
</feature>
<evidence type="ECO:0000256" key="3">
    <source>
        <dbReference type="ARBA" id="ARBA00022989"/>
    </source>
</evidence>
<dbReference type="GO" id="GO:0042773">
    <property type="term" value="P:ATP synthesis coupled electron transport"/>
    <property type="evidence" value="ECO:0007669"/>
    <property type="project" value="InterPro"/>
</dbReference>
<dbReference type="GO" id="GO:0016020">
    <property type="term" value="C:membrane"/>
    <property type="evidence" value="ECO:0007669"/>
    <property type="project" value="UniProtKB-SubCell"/>
</dbReference>
<dbReference type="Proteomes" id="UP000029736">
    <property type="component" value="Unassembled WGS sequence"/>
</dbReference>
<feature type="transmembrane region" description="Helical" evidence="6">
    <location>
        <begin position="143"/>
        <end position="161"/>
    </location>
</feature>
<dbReference type="InterPro" id="IPR001750">
    <property type="entry name" value="ND/Mrp_TM"/>
</dbReference>
<dbReference type="Pfam" id="PF00361">
    <property type="entry name" value="Proton_antipo_M"/>
    <property type="match status" value="1"/>
</dbReference>
<evidence type="ECO:0000256" key="5">
    <source>
        <dbReference type="RuleBase" id="RU000320"/>
    </source>
</evidence>
<evidence type="ECO:0000259" key="7">
    <source>
        <dbReference type="Pfam" id="PF00361"/>
    </source>
</evidence>
<feature type="transmembrane region" description="Helical" evidence="6">
    <location>
        <begin position="215"/>
        <end position="237"/>
    </location>
</feature>
<keyword evidence="9" id="KW-1185">Reference proteome</keyword>
<feature type="transmembrane region" description="Helical" evidence="6">
    <location>
        <begin position="362"/>
        <end position="383"/>
    </location>
</feature>
<accession>A0A098S4K4</accession>
<organism evidence="8 9">
    <name type="scientific">Phaeodactylibacter xiamenensis</name>
    <dbReference type="NCBI Taxonomy" id="1524460"/>
    <lineage>
        <taxon>Bacteria</taxon>
        <taxon>Pseudomonadati</taxon>
        <taxon>Bacteroidota</taxon>
        <taxon>Saprospiria</taxon>
        <taxon>Saprospirales</taxon>
        <taxon>Haliscomenobacteraceae</taxon>
        <taxon>Phaeodactylibacter</taxon>
    </lineage>
</organism>
<dbReference type="PANTHER" id="PTHR42829:SF1">
    <property type="entry name" value="INORGANIC CARBON TRANSPORTER SUBUNIT DABB-RELATED"/>
    <property type="match status" value="1"/>
</dbReference>
<keyword evidence="3 6" id="KW-1133">Transmembrane helix</keyword>
<keyword evidence="4 6" id="KW-0472">Membrane</keyword>
<evidence type="ECO:0000313" key="8">
    <source>
        <dbReference type="EMBL" id="KGE86951.1"/>
    </source>
</evidence>
<sequence length="488" mass="52165">MILIGLLTLSLLGLLNPLPKAERLSTFLTGAGFLLSLFALFAPALLTDGLGLVFSPTHTLLSAVVCFISLAIQAYGLRHFGGHRSQREVFRYLMALTLSLVFFSAADHLLVMAAGLLVSNGLLARLIGFQLEWKAAAASARDALLHLGGGALILLAAAGLVCYTQGHWSLERLSLSVEATPWIPVIGGLVLLSALAQSAIWPFHRWLIASANAPTPVSAFMHAGLVNGGAVVLYKLYPVWSTLAWSATLLVVLGGLTAIAGTLWMLVQSDVKRTLTCSTMGQMGFMIMQCGMGLFPAAIAHMIWHGFFKASLFLSAGSTVKAARNKSLSLYGPKALPVFIFGLVMGGLGAFIFWMYTGATGGLGSTYVLLLLFCGITCAHAVMTIAEPSPTAGRLVLAAVLGLLGSMVYGLSVWAVESQLAHFTAPALNGLHLGIGLFFVLGWLLMIFRDYLPDPVGDGWITRIYVWALRSSQPLRNTLNVRRSTYRL</sequence>
<dbReference type="AlphaFoldDB" id="A0A098S4K4"/>
<dbReference type="OrthoDB" id="9807568at2"/>
<feature type="transmembrane region" description="Helical" evidence="6">
    <location>
        <begin position="58"/>
        <end position="77"/>
    </location>
</feature>
<dbReference type="RefSeq" id="WP_044223543.1">
    <property type="nucleotide sequence ID" value="NZ_JBKAGJ010000008.1"/>
</dbReference>
<feature type="transmembrane region" description="Helical" evidence="6">
    <location>
        <begin position="243"/>
        <end position="267"/>
    </location>
</feature>
<dbReference type="PANTHER" id="PTHR42829">
    <property type="entry name" value="NADH-UBIQUINONE OXIDOREDUCTASE CHAIN 5"/>
    <property type="match status" value="1"/>
</dbReference>
<dbReference type="InterPro" id="IPR003945">
    <property type="entry name" value="NU5C-like"/>
</dbReference>
<evidence type="ECO:0000256" key="1">
    <source>
        <dbReference type="ARBA" id="ARBA00004127"/>
    </source>
</evidence>
<dbReference type="GO" id="GO:0015990">
    <property type="term" value="P:electron transport coupled proton transport"/>
    <property type="evidence" value="ECO:0007669"/>
    <property type="project" value="TreeGrafter"/>
</dbReference>
<evidence type="ECO:0000313" key="9">
    <source>
        <dbReference type="Proteomes" id="UP000029736"/>
    </source>
</evidence>
<dbReference type="GO" id="GO:0003954">
    <property type="term" value="F:NADH dehydrogenase activity"/>
    <property type="evidence" value="ECO:0007669"/>
    <property type="project" value="TreeGrafter"/>
</dbReference>
<dbReference type="STRING" id="1524460.IX84_18065"/>
<dbReference type="GO" id="GO:0012505">
    <property type="term" value="C:endomembrane system"/>
    <property type="evidence" value="ECO:0007669"/>
    <property type="project" value="UniProtKB-SubCell"/>
</dbReference>
<feature type="transmembrane region" description="Helical" evidence="6">
    <location>
        <begin position="27"/>
        <end position="46"/>
    </location>
</feature>
<feature type="transmembrane region" description="Helical" evidence="6">
    <location>
        <begin position="335"/>
        <end position="356"/>
    </location>
</feature>
<dbReference type="GO" id="GO:0008137">
    <property type="term" value="F:NADH dehydrogenase (ubiquinone) activity"/>
    <property type="evidence" value="ECO:0007669"/>
    <property type="project" value="InterPro"/>
</dbReference>
<dbReference type="EMBL" id="JPOS01000039">
    <property type="protein sequence ID" value="KGE86951.1"/>
    <property type="molecule type" value="Genomic_DNA"/>
</dbReference>